<dbReference type="GO" id="GO:0061909">
    <property type="term" value="P:autophagosome-lysosome fusion"/>
    <property type="evidence" value="ECO:0007669"/>
    <property type="project" value="TreeGrafter"/>
</dbReference>
<dbReference type="Pfam" id="PF23069">
    <property type="entry name" value="DUF7042"/>
    <property type="match status" value="2"/>
</dbReference>
<dbReference type="Pfam" id="PF23070">
    <property type="entry name" value="DUF7043"/>
    <property type="match status" value="1"/>
</dbReference>
<feature type="domain" description="DUF7042" evidence="1">
    <location>
        <begin position="287"/>
        <end position="384"/>
    </location>
</feature>
<dbReference type="EMBL" id="CAJVCH010533400">
    <property type="protein sequence ID" value="CAG7824586.1"/>
    <property type="molecule type" value="Genomic_DNA"/>
</dbReference>
<comment type="caution">
    <text evidence="3">The sequence shown here is derived from an EMBL/GenBank/DDBJ whole genome shotgun (WGS) entry which is preliminary data.</text>
</comment>
<evidence type="ECO:0000313" key="4">
    <source>
        <dbReference type="Proteomes" id="UP000708208"/>
    </source>
</evidence>
<evidence type="ECO:0000259" key="2">
    <source>
        <dbReference type="Pfam" id="PF23070"/>
    </source>
</evidence>
<gene>
    <name evidence="3" type="ORF">AFUS01_LOCUS34735</name>
</gene>
<feature type="domain" description="DUF7043" evidence="2">
    <location>
        <begin position="157"/>
        <end position="271"/>
    </location>
</feature>
<sequence>MPALNSFAPENRFKNIQLLFSWDYLSLPFFFVLPPSSLIQYSRISVWQSSLKSLTKVEELECLATWKEGSSRYLLGLIQYRHPASYEDRFRCFVYEKIKKERGFAGGLLSPLPNHHTSNNNTDVLFRVSQSGDATCNGLSPHEGSRVLTLRRAPVPKTCQFPSWLQTHKQWHSLDERTTFYFENNELRVSNVTEVGGVSTNLLSMTAVCSQIQENPTLDKVLLVLHTTSQCRSGFICTAIYRREGHIIELQIGSLARRIEDSCTAGHFDPQHQPFITLVSSSPETRQCPNLGQFQVTGLVRNGRRLGEKCSQEFNSLSVGCHTLDTLQFRSECSNTDRIAEYSCHGWWEEMGVSYLITSPLSGSRRFCFIFRENPQSKELGQSEKYRQSPNHFFEDATFSSESPESSDFGRVIMFSSMADSCHRNLRLGVEGSFAFNVTSQGRCNGVNSAISIKSEQAIVILITLFLQLFL</sequence>
<organism evidence="3 4">
    <name type="scientific">Allacma fusca</name>
    <dbReference type="NCBI Taxonomy" id="39272"/>
    <lineage>
        <taxon>Eukaryota</taxon>
        <taxon>Metazoa</taxon>
        <taxon>Ecdysozoa</taxon>
        <taxon>Arthropoda</taxon>
        <taxon>Hexapoda</taxon>
        <taxon>Collembola</taxon>
        <taxon>Symphypleona</taxon>
        <taxon>Sminthuridae</taxon>
        <taxon>Allacma</taxon>
    </lineage>
</organism>
<dbReference type="InterPro" id="IPR055470">
    <property type="entry name" value="DUF7042"/>
</dbReference>
<keyword evidence="4" id="KW-1185">Reference proteome</keyword>
<reference evidence="3" key="1">
    <citation type="submission" date="2021-06" db="EMBL/GenBank/DDBJ databases">
        <authorList>
            <person name="Hodson N. C."/>
            <person name="Mongue J. A."/>
            <person name="Jaron S. K."/>
        </authorList>
    </citation>
    <scope>NUCLEOTIDE SEQUENCE</scope>
</reference>
<dbReference type="Proteomes" id="UP000708208">
    <property type="component" value="Unassembled WGS sequence"/>
</dbReference>
<dbReference type="PANTHER" id="PTHR22255">
    <property type="entry name" value="LP06548P"/>
    <property type="match status" value="1"/>
</dbReference>
<evidence type="ECO:0000313" key="3">
    <source>
        <dbReference type="EMBL" id="CAG7824586.1"/>
    </source>
</evidence>
<dbReference type="OrthoDB" id="9979716at2759"/>
<proteinExistence type="predicted"/>
<name>A0A8J2L1D3_9HEXA</name>
<dbReference type="PANTHER" id="PTHR22255:SF9">
    <property type="entry name" value="LP06548P"/>
    <property type="match status" value="1"/>
</dbReference>
<protein>
    <submittedName>
        <fullName evidence="3">Uncharacterized protein</fullName>
    </submittedName>
</protein>
<dbReference type="AlphaFoldDB" id="A0A8J2L1D3"/>
<evidence type="ECO:0000259" key="1">
    <source>
        <dbReference type="Pfam" id="PF23069"/>
    </source>
</evidence>
<accession>A0A8J2L1D3</accession>
<dbReference type="InterPro" id="IPR055471">
    <property type="entry name" value="DUF7043"/>
</dbReference>
<feature type="domain" description="DUF7042" evidence="1">
    <location>
        <begin position="53"/>
        <end position="151"/>
    </location>
</feature>